<organism evidence="3 4">
    <name type="scientific">Streptomyces javensis</name>
    <dbReference type="NCBI Taxonomy" id="114698"/>
    <lineage>
        <taxon>Bacteria</taxon>
        <taxon>Bacillati</taxon>
        <taxon>Actinomycetota</taxon>
        <taxon>Actinomycetes</taxon>
        <taxon>Kitasatosporales</taxon>
        <taxon>Streptomycetaceae</taxon>
        <taxon>Streptomyces</taxon>
        <taxon>Streptomyces violaceusniger group</taxon>
    </lineage>
</organism>
<dbReference type="PANTHER" id="PTHR33744:SF1">
    <property type="entry name" value="DNA-BINDING TRANSCRIPTIONAL ACTIVATOR ADER"/>
    <property type="match status" value="1"/>
</dbReference>
<sequence length="404" mass="44229">MIVHMHSSSIAFPPPDPRIAELARECLDDLERLIDVWIDVVSPVRIAYADRVPDADFRDSARDALEMLVRTVAQLPVPADVAEVSERVGTRRARQGVPLDALLAAARLDFRVVWTALVHRAEERNMTHLVASAYYVWEAVERHVTGIMTAYQRTVLEMGRRAEDERQMWFARLMDCGGRNPTVVSDAALALGFQVAGEYVCVAASAQHAAAPRRAAAELRAAGILVQQQALDSHAVLTARLGPRATAETVLGCLGDTPCGVSPIVGRLADVPRAVRLAITTARTLPAGARGPRWLQDSWLDVLVHRAEELAHDLADDVLGGLDRPEVGDAERDRLLHTLRVHLAGNGAIADTAAAVYCHRNTVQHRFNRFHELTGQDVRHPEAAALIALALRARDRRSTARDPG</sequence>
<evidence type="ECO:0000313" key="4">
    <source>
        <dbReference type="Proteomes" id="UP001500282"/>
    </source>
</evidence>
<evidence type="ECO:0000313" key="3">
    <source>
        <dbReference type="EMBL" id="GAA1295930.1"/>
    </source>
</evidence>
<evidence type="ECO:0000259" key="1">
    <source>
        <dbReference type="Pfam" id="PF13556"/>
    </source>
</evidence>
<protein>
    <submittedName>
        <fullName evidence="3">Helix-turn-helix domain-containing protein</fullName>
    </submittedName>
</protein>
<proteinExistence type="predicted"/>
<gene>
    <name evidence="3" type="ORF">GCM10009579_73480</name>
</gene>
<dbReference type="InterPro" id="IPR025751">
    <property type="entry name" value="RsbRD_N_dom"/>
</dbReference>
<name>A0ABN1XDR1_9ACTN</name>
<dbReference type="InterPro" id="IPR042070">
    <property type="entry name" value="PucR_C-HTH_sf"/>
</dbReference>
<comment type="caution">
    <text evidence="3">The sequence shown here is derived from an EMBL/GenBank/DDBJ whole genome shotgun (WGS) entry which is preliminary data.</text>
</comment>
<keyword evidence="4" id="KW-1185">Reference proteome</keyword>
<dbReference type="Gene3D" id="1.10.10.2840">
    <property type="entry name" value="PucR C-terminal helix-turn-helix domain"/>
    <property type="match status" value="1"/>
</dbReference>
<dbReference type="InterPro" id="IPR025736">
    <property type="entry name" value="PucR_C-HTH_dom"/>
</dbReference>
<evidence type="ECO:0000259" key="2">
    <source>
        <dbReference type="Pfam" id="PF14361"/>
    </source>
</evidence>
<dbReference type="Pfam" id="PF13556">
    <property type="entry name" value="HTH_30"/>
    <property type="match status" value="1"/>
</dbReference>
<dbReference type="EMBL" id="BAAAIH010000061">
    <property type="protein sequence ID" value="GAA1295930.1"/>
    <property type="molecule type" value="Genomic_DNA"/>
</dbReference>
<dbReference type="PANTHER" id="PTHR33744">
    <property type="entry name" value="CARBOHYDRATE DIACID REGULATOR"/>
    <property type="match status" value="1"/>
</dbReference>
<dbReference type="InterPro" id="IPR051448">
    <property type="entry name" value="CdaR-like_regulators"/>
</dbReference>
<feature type="domain" description="PucR C-terminal helix-turn-helix" evidence="1">
    <location>
        <begin position="335"/>
        <end position="393"/>
    </location>
</feature>
<feature type="domain" description="RsbT co-antagonist protein RsbRD N-terminal" evidence="2">
    <location>
        <begin position="32"/>
        <end position="166"/>
    </location>
</feature>
<reference evidence="3 4" key="1">
    <citation type="journal article" date="2019" name="Int. J. Syst. Evol. Microbiol.">
        <title>The Global Catalogue of Microorganisms (GCM) 10K type strain sequencing project: providing services to taxonomists for standard genome sequencing and annotation.</title>
        <authorList>
            <consortium name="The Broad Institute Genomics Platform"/>
            <consortium name="The Broad Institute Genome Sequencing Center for Infectious Disease"/>
            <person name="Wu L."/>
            <person name="Ma J."/>
        </authorList>
    </citation>
    <scope>NUCLEOTIDE SEQUENCE [LARGE SCALE GENOMIC DNA]</scope>
    <source>
        <strain evidence="3 4">JCM 11448</strain>
    </source>
</reference>
<dbReference type="Pfam" id="PF14361">
    <property type="entry name" value="RsbRD_N"/>
    <property type="match status" value="1"/>
</dbReference>
<dbReference type="Proteomes" id="UP001500282">
    <property type="component" value="Unassembled WGS sequence"/>
</dbReference>
<accession>A0ABN1XDR1</accession>